<evidence type="ECO:0000256" key="3">
    <source>
        <dbReference type="ARBA" id="ARBA00022679"/>
    </source>
</evidence>
<accession>A0ABX5F5N8</accession>
<keyword evidence="3" id="KW-0808">Transferase</keyword>
<comment type="caution">
    <text evidence="5">The sequence shown here is derived from an EMBL/GenBank/DDBJ whole genome shotgun (WGS) entry which is preliminary data.</text>
</comment>
<proteinExistence type="inferred from homology"/>
<evidence type="ECO:0000259" key="4">
    <source>
        <dbReference type="Pfam" id="PF00535"/>
    </source>
</evidence>
<keyword evidence="2" id="KW-0328">Glycosyltransferase</keyword>
<evidence type="ECO:0000313" key="5">
    <source>
        <dbReference type="EMBL" id="PSB36656.1"/>
    </source>
</evidence>
<reference evidence="5 6" key="1">
    <citation type="submission" date="2018-03" db="EMBL/GenBank/DDBJ databases">
        <title>The ancient ancestry and fast evolution of plastids.</title>
        <authorList>
            <person name="Moore K.R."/>
            <person name="Magnabosco C."/>
            <person name="Momper L."/>
            <person name="Gold D.A."/>
            <person name="Bosak T."/>
            <person name="Fournier G.P."/>
        </authorList>
    </citation>
    <scope>NUCLEOTIDE SEQUENCE [LARGE SCALE GENOMIC DNA]</scope>
    <source>
        <strain evidence="5 6">CCALA 015</strain>
    </source>
</reference>
<dbReference type="EMBL" id="PVWP01000008">
    <property type="protein sequence ID" value="PSB36656.1"/>
    <property type="molecule type" value="Genomic_DNA"/>
</dbReference>
<dbReference type="Proteomes" id="UP000238218">
    <property type="component" value="Unassembled WGS sequence"/>
</dbReference>
<evidence type="ECO:0000256" key="2">
    <source>
        <dbReference type="ARBA" id="ARBA00022676"/>
    </source>
</evidence>
<dbReference type="Pfam" id="PF00535">
    <property type="entry name" value="Glycos_transf_2"/>
    <property type="match status" value="1"/>
</dbReference>
<dbReference type="SUPFAM" id="SSF53448">
    <property type="entry name" value="Nucleotide-diphospho-sugar transferases"/>
    <property type="match status" value="1"/>
</dbReference>
<dbReference type="InterPro" id="IPR050834">
    <property type="entry name" value="Glycosyltransf_2"/>
</dbReference>
<evidence type="ECO:0000256" key="1">
    <source>
        <dbReference type="ARBA" id="ARBA00006739"/>
    </source>
</evidence>
<evidence type="ECO:0000313" key="6">
    <source>
        <dbReference type="Proteomes" id="UP000238218"/>
    </source>
</evidence>
<feature type="domain" description="Glycosyltransferase 2-like" evidence="4">
    <location>
        <begin position="35"/>
        <end position="169"/>
    </location>
</feature>
<gene>
    <name evidence="5" type="ORF">C7B81_12000</name>
</gene>
<dbReference type="InterPro" id="IPR029044">
    <property type="entry name" value="Nucleotide-diphossugar_trans"/>
</dbReference>
<comment type="similarity">
    <text evidence="1">Belongs to the glycosyltransferase 2 family.</text>
</comment>
<keyword evidence="6" id="KW-1185">Reference proteome</keyword>
<protein>
    <recommendedName>
        <fullName evidence="4">Glycosyltransferase 2-like domain-containing protein</fullName>
    </recommendedName>
</protein>
<organism evidence="5 6">
    <name type="scientific">Aphanothece cf. minutissima CCALA 015</name>
    <dbReference type="NCBI Taxonomy" id="2107695"/>
    <lineage>
        <taxon>Bacteria</taxon>
        <taxon>Bacillati</taxon>
        <taxon>Cyanobacteriota</taxon>
        <taxon>Cyanophyceae</taxon>
        <taxon>Oscillatoriophycideae</taxon>
        <taxon>Chroococcales</taxon>
        <taxon>Aphanothecaceae</taxon>
        <taxon>Aphanothece</taxon>
    </lineage>
</organism>
<dbReference type="Gene3D" id="3.90.550.10">
    <property type="entry name" value="Spore Coat Polysaccharide Biosynthesis Protein SpsA, Chain A"/>
    <property type="match status" value="1"/>
</dbReference>
<dbReference type="PANTHER" id="PTHR43685">
    <property type="entry name" value="GLYCOSYLTRANSFERASE"/>
    <property type="match status" value="1"/>
</dbReference>
<name>A0ABX5F5N8_9CHRO</name>
<sequence>MSGAIATLLCMRGDTPTALALRAIRSTAASLAPGDLLVLRVDGGTLDDPGRFRAAAAPARLVLREAAEGRGLAHGLNQLLEEVLRDPAIGLIARMDADDESLPGRMERQRRFFAEHPEVDILGTACHEVDEHGAYLQLKCMPLGHRAIVAALPRSNPLNHPTVMLRRRVFDSGLRYREDVKRTEDYHLWISAAGAGFVFANLPEPLLNFQRDSGFFRRRGGWQQAWADLHVRLRAMRELALFSAPNLAWAAAAFGLRLLPAALQKWLYRQLR</sequence>
<dbReference type="InterPro" id="IPR001173">
    <property type="entry name" value="Glyco_trans_2-like"/>
</dbReference>
<dbReference type="PANTHER" id="PTHR43685:SF5">
    <property type="entry name" value="GLYCOSYLTRANSFERASE EPSE-RELATED"/>
    <property type="match status" value="1"/>
</dbReference>
<dbReference type="RefSeq" id="WP_146134629.1">
    <property type="nucleotide sequence ID" value="NZ_PVWP01000008.1"/>
</dbReference>